<dbReference type="RefSeq" id="WP_349803465.1">
    <property type="nucleotide sequence ID" value="NZ_JBEGDP010000001.1"/>
</dbReference>
<evidence type="ECO:0000313" key="2">
    <source>
        <dbReference type="Proteomes" id="UP001482520"/>
    </source>
</evidence>
<accession>A0ABV1NTD8</accession>
<evidence type="ECO:0000313" key="1">
    <source>
        <dbReference type="EMBL" id="MEQ7845769.1"/>
    </source>
</evidence>
<proteinExistence type="predicted"/>
<protein>
    <submittedName>
        <fullName evidence="1">Uncharacterized protein</fullName>
    </submittedName>
</protein>
<comment type="caution">
    <text evidence="1">The sequence shown here is derived from an EMBL/GenBank/DDBJ whole genome shotgun (WGS) entry which is preliminary data.</text>
</comment>
<dbReference type="Proteomes" id="UP001482520">
    <property type="component" value="Unassembled WGS sequence"/>
</dbReference>
<sequence length="274" mass="29655">MGQQIDSRDVITLEEMTDPLSGEVIFGIRESTNLPAPRPSSTLTMTDQGLVDQERPSQPVNLPSDRFAGEPVDWAAAEAQQESGIVVSMVDGKLTTGQGSGPAQQIELPGDRFAAPSDRFQAENAQVMDLARAGAGSSIVKRLQHTSQIPNWPAVSPTGWVYTTQKTSHGDELTGLIVFNSSTGMYHLHFWRFDVRGTDGRMGSVDLPGYLHAHPNLTAHGTHMYPDGRGGAVLCLSTNTHGGLPSLKAVVLQAHKWADGMGEVVRGRRFPYRE</sequence>
<keyword evidence="2" id="KW-1185">Reference proteome</keyword>
<name>A0ABV1NTD8_9ACTN</name>
<dbReference type="EMBL" id="JBEGDP010000001">
    <property type="protein sequence ID" value="MEQ7845769.1"/>
    <property type="molecule type" value="Genomic_DNA"/>
</dbReference>
<reference evidence="1 2" key="1">
    <citation type="submission" date="2024-02" db="EMBL/GenBank/DDBJ databases">
        <title>Full genome sequence of Nocardioides kribbensis.</title>
        <authorList>
            <person name="Poletto B.L."/>
            <person name="Silva G."/>
            <person name="Galante D."/>
            <person name="Campos K.R."/>
            <person name="Santos M.B.N."/>
            <person name="Sacchi C.T."/>
        </authorList>
    </citation>
    <scope>NUCLEOTIDE SEQUENCE [LARGE SCALE GENOMIC DNA]</scope>
    <source>
        <strain evidence="1 2">O4R</strain>
    </source>
</reference>
<gene>
    <name evidence="1" type="ORF">V6R90_00665</name>
</gene>
<organism evidence="1 2">
    <name type="scientific">Nocardioides kribbensis</name>
    <dbReference type="NCBI Taxonomy" id="305517"/>
    <lineage>
        <taxon>Bacteria</taxon>
        <taxon>Bacillati</taxon>
        <taxon>Actinomycetota</taxon>
        <taxon>Actinomycetes</taxon>
        <taxon>Propionibacteriales</taxon>
        <taxon>Nocardioidaceae</taxon>
        <taxon>Nocardioides</taxon>
    </lineage>
</organism>